<evidence type="ECO:0000256" key="2">
    <source>
        <dbReference type="ARBA" id="ARBA00012483"/>
    </source>
</evidence>
<evidence type="ECO:0000256" key="5">
    <source>
        <dbReference type="ARBA" id="ARBA00022771"/>
    </source>
</evidence>
<dbReference type="EC" id="2.3.2.27" evidence="2"/>
<comment type="caution">
    <text evidence="8">The sequence shown here is derived from an EMBL/GenBank/DDBJ whole genome shotgun (WGS) entry which is preliminary data.</text>
</comment>
<keyword evidence="9" id="KW-1185">Reference proteome</keyword>
<dbReference type="Gene3D" id="3.30.40.10">
    <property type="entry name" value="Zinc/RING finger domain, C3HC4 (zinc finger)"/>
    <property type="match status" value="1"/>
</dbReference>
<comment type="catalytic activity">
    <reaction evidence="1">
        <text>S-ubiquitinyl-[E2 ubiquitin-conjugating enzyme]-L-cysteine + [acceptor protein]-L-lysine = [E2 ubiquitin-conjugating enzyme]-L-cysteine + N(6)-ubiquitinyl-[acceptor protein]-L-lysine.</text>
        <dbReference type="EC" id="2.3.2.27"/>
    </reaction>
</comment>
<name>A0A445AHV1_ARAHY</name>
<proteinExistence type="predicted"/>
<evidence type="ECO:0000313" key="8">
    <source>
        <dbReference type="EMBL" id="RYR26019.1"/>
    </source>
</evidence>
<dbReference type="AlphaFoldDB" id="A0A445AHV1"/>
<evidence type="ECO:0000256" key="7">
    <source>
        <dbReference type="ARBA" id="ARBA00022833"/>
    </source>
</evidence>
<protein>
    <recommendedName>
        <fullName evidence="2">RING-type E3 ubiquitin transferase</fullName>
        <ecNumber evidence="2">2.3.2.27</ecNumber>
    </recommendedName>
</protein>
<evidence type="ECO:0000313" key="9">
    <source>
        <dbReference type="Proteomes" id="UP000289738"/>
    </source>
</evidence>
<dbReference type="EMBL" id="SDMP01000012">
    <property type="protein sequence ID" value="RYR26019.1"/>
    <property type="molecule type" value="Genomic_DNA"/>
</dbReference>
<dbReference type="PANTHER" id="PTHR46463:SF78">
    <property type="entry name" value="RING-TYPE DOMAIN-CONTAINING PROTEIN"/>
    <property type="match status" value="1"/>
</dbReference>
<evidence type="ECO:0000256" key="4">
    <source>
        <dbReference type="ARBA" id="ARBA00022723"/>
    </source>
</evidence>
<keyword evidence="5" id="KW-0863">Zinc-finger</keyword>
<dbReference type="Proteomes" id="UP000289738">
    <property type="component" value="Chromosome B02"/>
</dbReference>
<evidence type="ECO:0000256" key="6">
    <source>
        <dbReference type="ARBA" id="ARBA00022786"/>
    </source>
</evidence>
<dbReference type="PANTHER" id="PTHR46463">
    <property type="entry name" value="ZINC FINGER, RING/FYVE/PHD-TYPE"/>
    <property type="match status" value="1"/>
</dbReference>
<gene>
    <name evidence="8" type="ORF">Ahy_B02g060125</name>
</gene>
<reference evidence="8 9" key="1">
    <citation type="submission" date="2019-01" db="EMBL/GenBank/DDBJ databases">
        <title>Sequencing of cultivated peanut Arachis hypogaea provides insights into genome evolution and oil improvement.</title>
        <authorList>
            <person name="Chen X."/>
        </authorList>
    </citation>
    <scope>NUCLEOTIDE SEQUENCE [LARGE SCALE GENOMIC DNA]</scope>
    <source>
        <strain evidence="9">cv. Fuhuasheng</strain>
        <tissue evidence="8">Leaves</tissue>
    </source>
</reference>
<accession>A0A445AHV1</accession>
<keyword evidence="3" id="KW-0808">Transferase</keyword>
<dbReference type="InterPro" id="IPR013083">
    <property type="entry name" value="Znf_RING/FYVE/PHD"/>
</dbReference>
<dbReference type="STRING" id="3818.A0A445AHV1"/>
<dbReference type="GO" id="GO:0008270">
    <property type="term" value="F:zinc ion binding"/>
    <property type="evidence" value="ECO:0007669"/>
    <property type="project" value="UniProtKB-KW"/>
</dbReference>
<keyword evidence="6" id="KW-0833">Ubl conjugation pathway</keyword>
<keyword evidence="7" id="KW-0862">Zinc</keyword>
<organism evidence="8 9">
    <name type="scientific">Arachis hypogaea</name>
    <name type="common">Peanut</name>
    <dbReference type="NCBI Taxonomy" id="3818"/>
    <lineage>
        <taxon>Eukaryota</taxon>
        <taxon>Viridiplantae</taxon>
        <taxon>Streptophyta</taxon>
        <taxon>Embryophyta</taxon>
        <taxon>Tracheophyta</taxon>
        <taxon>Spermatophyta</taxon>
        <taxon>Magnoliopsida</taxon>
        <taxon>eudicotyledons</taxon>
        <taxon>Gunneridae</taxon>
        <taxon>Pentapetalae</taxon>
        <taxon>rosids</taxon>
        <taxon>fabids</taxon>
        <taxon>Fabales</taxon>
        <taxon>Fabaceae</taxon>
        <taxon>Papilionoideae</taxon>
        <taxon>50 kb inversion clade</taxon>
        <taxon>dalbergioids sensu lato</taxon>
        <taxon>Dalbergieae</taxon>
        <taxon>Pterocarpus clade</taxon>
        <taxon>Arachis</taxon>
    </lineage>
</organism>
<dbReference type="SUPFAM" id="SSF57850">
    <property type="entry name" value="RING/U-box"/>
    <property type="match status" value="1"/>
</dbReference>
<evidence type="ECO:0000256" key="3">
    <source>
        <dbReference type="ARBA" id="ARBA00022679"/>
    </source>
</evidence>
<evidence type="ECO:0000256" key="1">
    <source>
        <dbReference type="ARBA" id="ARBA00000900"/>
    </source>
</evidence>
<keyword evidence="4" id="KW-0479">Metal-binding</keyword>
<sequence length="224" mass="24739">MSLYIFVAITVATAVFAAVAAIVSRVDATVFAVVQRIFRSVHSRASSSTALSLTPISPLNCHCICLEAFCDSDPSTVTSCKHEFHFQCILEWYCSLAFSVNCLVLYYSENYGYSFGISLHDLVATPDLVNKADVESMGRNGYENPSLPTVPETHYVETASHREQHWWSSLDLFLVATTSSSKLGRESFIDLNLPAPAEQDDANQFEDSAISDAEFVNSVKVFPR</sequence>
<dbReference type="GO" id="GO:0061630">
    <property type="term" value="F:ubiquitin protein ligase activity"/>
    <property type="evidence" value="ECO:0007669"/>
    <property type="project" value="UniProtKB-EC"/>
</dbReference>